<dbReference type="Proteomes" id="UP000189733">
    <property type="component" value="Unassembled WGS sequence"/>
</dbReference>
<dbReference type="GO" id="GO:0003677">
    <property type="term" value="F:DNA binding"/>
    <property type="evidence" value="ECO:0007669"/>
    <property type="project" value="UniProtKB-KW"/>
</dbReference>
<feature type="domain" description="HTH hxlR-type" evidence="4">
    <location>
        <begin position="20"/>
        <end position="119"/>
    </location>
</feature>
<evidence type="ECO:0000256" key="1">
    <source>
        <dbReference type="ARBA" id="ARBA00023015"/>
    </source>
</evidence>
<evidence type="ECO:0000256" key="3">
    <source>
        <dbReference type="ARBA" id="ARBA00023163"/>
    </source>
</evidence>
<keyword evidence="6" id="KW-1185">Reference proteome</keyword>
<dbReference type="InterPro" id="IPR036390">
    <property type="entry name" value="WH_DNA-bd_sf"/>
</dbReference>
<evidence type="ECO:0000313" key="6">
    <source>
        <dbReference type="Proteomes" id="UP000189733"/>
    </source>
</evidence>
<protein>
    <submittedName>
        <fullName evidence="5">Transcriptional regulator, HxlR family</fullName>
    </submittedName>
</protein>
<dbReference type="InterPro" id="IPR036388">
    <property type="entry name" value="WH-like_DNA-bd_sf"/>
</dbReference>
<dbReference type="OrthoDB" id="9800350at2"/>
<dbReference type="PANTHER" id="PTHR33204:SF29">
    <property type="entry name" value="TRANSCRIPTIONAL REGULATOR"/>
    <property type="match status" value="1"/>
</dbReference>
<evidence type="ECO:0000313" key="5">
    <source>
        <dbReference type="EMBL" id="SKA63480.1"/>
    </source>
</evidence>
<dbReference type="PANTHER" id="PTHR33204">
    <property type="entry name" value="TRANSCRIPTIONAL REGULATOR, MARR FAMILY"/>
    <property type="match status" value="1"/>
</dbReference>
<keyword evidence="1" id="KW-0805">Transcription regulation</keyword>
<dbReference type="Pfam" id="PF01638">
    <property type="entry name" value="HxlR"/>
    <property type="match status" value="1"/>
</dbReference>
<keyword evidence="2" id="KW-0238">DNA-binding</keyword>
<accession>A0A1T4VEU1</accession>
<name>A0A1T4VEU1_9BACT</name>
<dbReference type="SUPFAM" id="SSF46785">
    <property type="entry name" value="Winged helix' DNA-binding domain"/>
    <property type="match status" value="1"/>
</dbReference>
<organism evidence="5 6">
    <name type="scientific">Desulfobaculum bizertense DSM 18034</name>
    <dbReference type="NCBI Taxonomy" id="1121442"/>
    <lineage>
        <taxon>Bacteria</taxon>
        <taxon>Pseudomonadati</taxon>
        <taxon>Thermodesulfobacteriota</taxon>
        <taxon>Desulfovibrionia</taxon>
        <taxon>Desulfovibrionales</taxon>
        <taxon>Desulfovibrionaceae</taxon>
        <taxon>Desulfobaculum</taxon>
    </lineage>
</organism>
<reference evidence="5 6" key="1">
    <citation type="submission" date="2017-02" db="EMBL/GenBank/DDBJ databases">
        <authorList>
            <person name="Peterson S.W."/>
        </authorList>
    </citation>
    <scope>NUCLEOTIDE SEQUENCE [LARGE SCALE GENOMIC DNA]</scope>
    <source>
        <strain evidence="5 6">DSM 18034</strain>
    </source>
</reference>
<sequence length="136" mass="15892">MKTVEQPCQLKRCGDKEYFCNFELALQIIGGKWKPLILFKLHKNGVLRFGELRRTMPKITQKMLTQQLRELEHDSMVHRQVYAQVPPKVEYSLTEVGRSFIPILEGMCDWGKLYEERFGSSAAEEQHEELEHLALA</sequence>
<evidence type="ECO:0000256" key="2">
    <source>
        <dbReference type="ARBA" id="ARBA00023125"/>
    </source>
</evidence>
<dbReference type="Gene3D" id="1.10.10.10">
    <property type="entry name" value="Winged helix-like DNA-binding domain superfamily/Winged helix DNA-binding domain"/>
    <property type="match status" value="1"/>
</dbReference>
<evidence type="ECO:0000259" key="4">
    <source>
        <dbReference type="PROSITE" id="PS51118"/>
    </source>
</evidence>
<dbReference type="AlphaFoldDB" id="A0A1T4VEU1"/>
<dbReference type="EMBL" id="FUYA01000001">
    <property type="protein sequence ID" value="SKA63480.1"/>
    <property type="molecule type" value="Genomic_DNA"/>
</dbReference>
<keyword evidence="3" id="KW-0804">Transcription</keyword>
<gene>
    <name evidence="5" type="ORF">SAMN02745702_00138</name>
</gene>
<proteinExistence type="predicted"/>
<dbReference type="RefSeq" id="WP_078683468.1">
    <property type="nucleotide sequence ID" value="NZ_FUYA01000001.1"/>
</dbReference>
<dbReference type="InterPro" id="IPR002577">
    <property type="entry name" value="HTH_HxlR"/>
</dbReference>
<dbReference type="PROSITE" id="PS51118">
    <property type="entry name" value="HTH_HXLR"/>
    <property type="match status" value="1"/>
</dbReference>